<proteinExistence type="predicted"/>
<name>A0A100XCL6_MYCTH</name>
<evidence type="ECO:0000256" key="1">
    <source>
        <dbReference type="SAM" id="MobiDB-lite"/>
    </source>
</evidence>
<evidence type="ECO:0008006" key="4">
    <source>
        <dbReference type="Google" id="ProtNLM"/>
    </source>
</evidence>
<accession>A0A100XCL6</accession>
<feature type="region of interest" description="Disordered" evidence="1">
    <location>
        <begin position="71"/>
        <end position="100"/>
    </location>
</feature>
<comment type="caution">
    <text evidence="2">The sequence shown here is derived from an EMBL/GenBank/DDBJ whole genome shotgun (WGS) entry which is preliminary data.</text>
</comment>
<sequence length="100" mass="9486">MSAFAIAGAVPLAGALTGAPGMPLAVCPGGEDLDVFTGHCLPGLVPNSPGCPPGVHGSVCGGTVDNPAGPIGGVAQPTMPAPPPMSGPAETLEEVSTPGY</sequence>
<protein>
    <recommendedName>
        <fullName evidence="4">Intersectin-EH binding protein Ibp1</fullName>
    </recommendedName>
</protein>
<dbReference type="OMA" id="MPAANEC"/>
<reference evidence="2 3" key="1">
    <citation type="journal article" date="2016" name="Genome Announc.">
        <title>Draft Genome Sequences of Five Rapidly Growing Mycobacterium Species, M. thermoresistibile, M. fortuitum subsp. acetamidolyticum, M. canariasense, M. brisbanense, and M. novocastrense.</title>
        <authorList>
            <person name="Katahira K."/>
            <person name="Ogura Y."/>
            <person name="Gotoh Y."/>
            <person name="Hayashi T."/>
        </authorList>
    </citation>
    <scope>NUCLEOTIDE SEQUENCE [LARGE SCALE GENOMIC DNA]</scope>
    <source>
        <strain evidence="2 3">JCM6362</strain>
    </source>
</reference>
<reference evidence="3" key="2">
    <citation type="submission" date="2016-02" db="EMBL/GenBank/DDBJ databases">
        <title>Draft genome sequence of five rapidly growing Mycobacterium species.</title>
        <authorList>
            <person name="Katahira K."/>
            <person name="Gotou Y."/>
            <person name="Iida K."/>
            <person name="Ogura Y."/>
            <person name="Hayashi T."/>
        </authorList>
    </citation>
    <scope>NUCLEOTIDE SEQUENCE [LARGE SCALE GENOMIC DNA]</scope>
    <source>
        <strain evidence="3">JCM6362</strain>
    </source>
</reference>
<dbReference type="EMBL" id="BCTB01000005">
    <property type="protein sequence ID" value="GAT14120.1"/>
    <property type="molecule type" value="Genomic_DNA"/>
</dbReference>
<dbReference type="STRING" id="1797.RMCT_1091"/>
<dbReference type="AlphaFoldDB" id="A0A100XCL6"/>
<dbReference type="RefSeq" id="WP_003925662.1">
    <property type="nucleotide sequence ID" value="NZ_BCTB01000005.1"/>
</dbReference>
<gene>
    <name evidence="2" type="ORF">RMCT_1091</name>
</gene>
<evidence type="ECO:0000313" key="2">
    <source>
        <dbReference type="EMBL" id="GAT14120.1"/>
    </source>
</evidence>
<organism evidence="2 3">
    <name type="scientific">Mycolicibacterium thermoresistibile</name>
    <name type="common">Mycobacterium thermoresistibile</name>
    <dbReference type="NCBI Taxonomy" id="1797"/>
    <lineage>
        <taxon>Bacteria</taxon>
        <taxon>Bacillati</taxon>
        <taxon>Actinomycetota</taxon>
        <taxon>Actinomycetes</taxon>
        <taxon>Mycobacteriales</taxon>
        <taxon>Mycobacteriaceae</taxon>
        <taxon>Mycolicibacterium</taxon>
    </lineage>
</organism>
<dbReference type="Proteomes" id="UP000069654">
    <property type="component" value="Unassembled WGS sequence"/>
</dbReference>
<evidence type="ECO:0000313" key="3">
    <source>
        <dbReference type="Proteomes" id="UP000069654"/>
    </source>
</evidence>